<dbReference type="Proteomes" id="UP001177021">
    <property type="component" value="Unassembled WGS sequence"/>
</dbReference>
<comment type="caution">
    <text evidence="1">The sequence shown here is derived from an EMBL/GenBank/DDBJ whole genome shotgun (WGS) entry which is preliminary data.</text>
</comment>
<reference evidence="1" key="1">
    <citation type="submission" date="2023-10" db="EMBL/GenBank/DDBJ databases">
        <authorList>
            <person name="Rodriguez Cubillos JULIANA M."/>
            <person name="De Vega J."/>
        </authorList>
    </citation>
    <scope>NUCLEOTIDE SEQUENCE</scope>
</reference>
<accession>A0ACB0IN94</accession>
<keyword evidence="2" id="KW-1185">Reference proteome</keyword>
<protein>
    <submittedName>
        <fullName evidence="1">Uncharacterized protein</fullName>
    </submittedName>
</protein>
<evidence type="ECO:0000313" key="2">
    <source>
        <dbReference type="Proteomes" id="UP001177021"/>
    </source>
</evidence>
<proteinExistence type="predicted"/>
<gene>
    <name evidence="1" type="ORF">MILVUS5_LOCUS4896</name>
</gene>
<name>A0ACB0IN94_TRIPR</name>
<dbReference type="EMBL" id="CASHSV030000002">
    <property type="protein sequence ID" value="CAJ2633869.1"/>
    <property type="molecule type" value="Genomic_DNA"/>
</dbReference>
<organism evidence="1 2">
    <name type="scientific">Trifolium pratense</name>
    <name type="common">Red clover</name>
    <dbReference type="NCBI Taxonomy" id="57577"/>
    <lineage>
        <taxon>Eukaryota</taxon>
        <taxon>Viridiplantae</taxon>
        <taxon>Streptophyta</taxon>
        <taxon>Embryophyta</taxon>
        <taxon>Tracheophyta</taxon>
        <taxon>Spermatophyta</taxon>
        <taxon>Magnoliopsida</taxon>
        <taxon>eudicotyledons</taxon>
        <taxon>Gunneridae</taxon>
        <taxon>Pentapetalae</taxon>
        <taxon>rosids</taxon>
        <taxon>fabids</taxon>
        <taxon>Fabales</taxon>
        <taxon>Fabaceae</taxon>
        <taxon>Papilionoideae</taxon>
        <taxon>50 kb inversion clade</taxon>
        <taxon>NPAAA clade</taxon>
        <taxon>Hologalegina</taxon>
        <taxon>IRL clade</taxon>
        <taxon>Trifolieae</taxon>
        <taxon>Trifolium</taxon>
    </lineage>
</organism>
<evidence type="ECO:0000313" key="1">
    <source>
        <dbReference type="EMBL" id="CAJ2633869.1"/>
    </source>
</evidence>
<sequence length="107" mass="12583">MRFEILTTSRMSACSNIWMGHDKIYIYRTHFYPYWDCCTALIASNNVVEVSLQYDDICIPPSYEDDAIAYIKDDKIDKTCIEKLNIQFEILTARTSEWRLTLTPGWV</sequence>